<evidence type="ECO:0000313" key="3">
    <source>
        <dbReference type="EMBL" id="QED44172.1"/>
    </source>
</evidence>
<name>A0A6M2YVY9_9VIRU</name>
<dbReference type="PIRSF" id="PIRSF005512">
    <property type="entry name" value="Allexi_40kDa"/>
    <property type="match status" value="1"/>
</dbReference>
<feature type="region of interest" description="Disordered" evidence="1">
    <location>
        <begin position="190"/>
        <end position="213"/>
    </location>
</feature>
<dbReference type="Pfam" id="PF05549">
    <property type="entry name" value="Allexi_40kDa"/>
    <property type="match status" value="1"/>
</dbReference>
<dbReference type="EMBL" id="MN059281">
    <property type="protein sequence ID" value="QED44148.1"/>
    <property type="molecule type" value="Genomic_RNA"/>
</dbReference>
<evidence type="ECO:0000256" key="1">
    <source>
        <dbReference type="SAM" id="MobiDB-lite"/>
    </source>
</evidence>
<organism evidence="2">
    <name type="scientific">Garlic virus A</name>
    <dbReference type="NCBI Taxonomy" id="12433"/>
    <lineage>
        <taxon>Viruses</taxon>
        <taxon>Riboviria</taxon>
        <taxon>Orthornavirae</taxon>
        <taxon>Kitrinoviricota</taxon>
        <taxon>Alsuviricetes</taxon>
        <taxon>Tymovirales</taxon>
        <taxon>Alphaflexiviridae</taxon>
        <taxon>Allexivirus</taxon>
        <taxon>Acarallexivirus</taxon>
        <taxon>Allexivirus alphallii</taxon>
    </lineage>
</organism>
<reference evidence="2" key="1">
    <citation type="submission" date="2019-06" db="EMBL/GenBank/DDBJ databases">
        <authorList>
            <person name="Jo Y."/>
            <person name="Cho W.K."/>
        </authorList>
    </citation>
    <scope>NUCLEOTIDE SEQUENCE</scope>
    <source>
        <strain evidence="2">G53-1</strain>
        <strain evidence="3">G56-1</strain>
    </source>
</reference>
<evidence type="ECO:0000313" key="2">
    <source>
        <dbReference type="EMBL" id="QED44148.1"/>
    </source>
</evidence>
<accession>A0A6M2YVY9</accession>
<dbReference type="InterPro" id="IPR008398">
    <property type="entry name" value="Allexi_40kDa"/>
</dbReference>
<protein>
    <submittedName>
        <fullName evidence="2">TGB3</fullName>
    </submittedName>
</protein>
<proteinExistence type="predicted"/>
<feature type="compositionally biased region" description="Low complexity" evidence="1">
    <location>
        <begin position="196"/>
        <end position="209"/>
    </location>
</feature>
<sequence>MVIVTTFHIDRARDLVISNSNNIRDSLLSKLQTISNELHNVGTCVDGSATFNKTILLAIHNRLCGNDDQPNQARTARNLHPLSDTPRPTTEILQRTFFSNATLALDATRALLGHVPPARYDIPPAILPLDELYGQLHALHQNSLEWLTHINHNVDSILNTINPIDLHSQSMALSKLREIVESLTNTVDSIHSSLQPSNSNPDHPSSSTSARHTRLEEIERSLETLHHKVDNITLSLSNASHKPSSLSKPLGPSPLNAVKTLPVYQAVHPTKPCRTYGTILIDGTYSRIPMDITGRPASTALRVELCVTPTEQFTTVSYKIFDDGYLLTSDDIETDHRLQHYPGDCLALLHQRCPNFIYKIKAHSLC</sequence>
<gene>
    <name evidence="2" type="primary">ORF4</name>
</gene>
<dbReference type="EMBL" id="MN059285">
    <property type="protein sequence ID" value="QED44172.1"/>
    <property type="molecule type" value="Genomic_RNA"/>
</dbReference>